<dbReference type="RefSeq" id="WP_111335150.1">
    <property type="nucleotide sequence ID" value="NZ_CP030032.1"/>
</dbReference>
<name>A0A2Z4FMM7_9DELT</name>
<dbReference type="PANTHER" id="PTHR31605:SF0">
    <property type="entry name" value="GLYCEROL-3-PHOSPHATE O-ACYLTRANSFERASE 1"/>
    <property type="match status" value="1"/>
</dbReference>
<accession>A0A2Z4FMM7</accession>
<dbReference type="Proteomes" id="UP000249799">
    <property type="component" value="Chromosome"/>
</dbReference>
<evidence type="ECO:0000313" key="1">
    <source>
        <dbReference type="EMBL" id="AWV90016.1"/>
    </source>
</evidence>
<dbReference type="PANTHER" id="PTHR31605">
    <property type="entry name" value="GLYCEROL-3-PHOSPHATE O-ACYLTRANSFERASE 1"/>
    <property type="match status" value="1"/>
</dbReference>
<dbReference type="KEGG" id="bsed:DN745_11970"/>
<evidence type="ECO:0000313" key="2">
    <source>
        <dbReference type="Proteomes" id="UP000249799"/>
    </source>
</evidence>
<dbReference type="CDD" id="cd07992">
    <property type="entry name" value="LPLAT_AAK14816-like"/>
    <property type="match status" value="1"/>
</dbReference>
<dbReference type="GO" id="GO:0008654">
    <property type="term" value="P:phospholipid biosynthetic process"/>
    <property type="evidence" value="ECO:0007669"/>
    <property type="project" value="TreeGrafter"/>
</dbReference>
<dbReference type="SUPFAM" id="SSF69593">
    <property type="entry name" value="Glycerol-3-phosphate (1)-acyltransferase"/>
    <property type="match status" value="1"/>
</dbReference>
<proteinExistence type="predicted"/>
<dbReference type="Pfam" id="PF01553">
    <property type="entry name" value="Acyltransferase"/>
    <property type="match status" value="1"/>
</dbReference>
<protein>
    <submittedName>
        <fullName evidence="1">Uncharacterized protein</fullName>
    </submittedName>
</protein>
<dbReference type="AlphaFoldDB" id="A0A2Z4FMM7"/>
<reference evidence="1 2" key="1">
    <citation type="submission" date="2018-06" db="EMBL/GenBank/DDBJ databases">
        <title>Lujinxingia sediminis gen. nov. sp. nov., a new facultative anaerobic member of the class Deltaproteobacteria, and proposal of Lujinxingaceae fam. nov.</title>
        <authorList>
            <person name="Guo L.-Y."/>
            <person name="Li C.-M."/>
            <person name="Wang S."/>
            <person name="Du Z.-J."/>
        </authorList>
    </citation>
    <scope>NUCLEOTIDE SEQUENCE [LARGE SCALE GENOMIC DNA]</scope>
    <source>
        <strain evidence="1 2">FA350</strain>
    </source>
</reference>
<dbReference type="OrthoDB" id="9806008at2"/>
<sequence length="518" mass="58752">MTRLYRTIRRLLKLATAVYFVEIQASGREQIPADAPVIFAANHPNSIMDTVILGTQTNRQIHYMAKSALFKNPLVATLFDHCGVIPIHRTPQTDGASNEDAFDSAFGVLAKGGCIGIFPEGQNSMERQVLRIKTGTARIALGAEQENNYQLGVQIVPVGLNFENRDRFLSTVLVRFGKPIDAREYAEMHKVDERLAVQELTERLAQNLRDLSAHIEGEQLHELVEYIWPIYGTELVEDMVAYRKQVALDERPDFETLRDANIANIALDEEFDDDEDAGKRSGRRAWLLDRLRSTKRPSEPLGDKLWAQRQIADVLAHYQAHDPQRVAALRLRLWAHSDHIRQVHLRHDFIDRPPQTLSSRKSALQFTAYAIFFALPAGWGLVHNFVPYQLAKLAISRAPDEAIRAITGLLSGAFFFSLFYALYGAALWWGAGKSPWLVAGYLFSLIPTGFFFLRYRHQLARFRRRILTRTLFRTEKGLIETLARERGEIIAELDAMREGYREVAEAEGARPALSESVG</sequence>
<dbReference type="InterPro" id="IPR052744">
    <property type="entry name" value="GPAT/DAPAT"/>
</dbReference>
<keyword evidence="2" id="KW-1185">Reference proteome</keyword>
<dbReference type="SMART" id="SM00563">
    <property type="entry name" value="PlsC"/>
    <property type="match status" value="1"/>
</dbReference>
<organism evidence="1 2">
    <name type="scientific">Bradymonas sediminis</name>
    <dbReference type="NCBI Taxonomy" id="1548548"/>
    <lineage>
        <taxon>Bacteria</taxon>
        <taxon>Deltaproteobacteria</taxon>
        <taxon>Bradymonadales</taxon>
        <taxon>Bradymonadaceae</taxon>
        <taxon>Bradymonas</taxon>
    </lineage>
</organism>
<gene>
    <name evidence="1" type="ORF">DN745_11970</name>
</gene>
<dbReference type="InterPro" id="IPR002123">
    <property type="entry name" value="Plipid/glycerol_acylTrfase"/>
</dbReference>
<dbReference type="GO" id="GO:0004366">
    <property type="term" value="F:glycerol-3-phosphate O-acyltransferase activity"/>
    <property type="evidence" value="ECO:0007669"/>
    <property type="project" value="TreeGrafter"/>
</dbReference>
<dbReference type="EMBL" id="CP030032">
    <property type="protein sequence ID" value="AWV90016.1"/>
    <property type="molecule type" value="Genomic_DNA"/>
</dbReference>
<dbReference type="GO" id="GO:0016287">
    <property type="term" value="F:glycerone-phosphate O-acyltransferase activity"/>
    <property type="evidence" value="ECO:0007669"/>
    <property type="project" value="TreeGrafter"/>
</dbReference>